<sequence length="77" mass="8718">MFQFLSSTPQQRKILTLPKHGSAHFSTSNHHSFALESLATKTPMYIKIKKLEKLRLMLDDAKMMTETNPAENTGRAA</sequence>
<name>A0AAE0RYW6_9BIVA</name>
<reference evidence="1" key="1">
    <citation type="journal article" date="2021" name="Genome Biol. Evol.">
        <title>A High-Quality Reference Genome for a Parasitic Bivalve with Doubly Uniparental Inheritance (Bivalvia: Unionida).</title>
        <authorList>
            <person name="Smith C.H."/>
        </authorList>
    </citation>
    <scope>NUCLEOTIDE SEQUENCE</scope>
    <source>
        <strain evidence="1">CHS0354</strain>
    </source>
</reference>
<reference evidence="1" key="3">
    <citation type="submission" date="2023-05" db="EMBL/GenBank/DDBJ databases">
        <authorList>
            <person name="Smith C.H."/>
        </authorList>
    </citation>
    <scope>NUCLEOTIDE SEQUENCE</scope>
    <source>
        <strain evidence="1">CHS0354</strain>
        <tissue evidence="1">Mantle</tissue>
    </source>
</reference>
<dbReference type="AlphaFoldDB" id="A0AAE0RYW6"/>
<organism evidence="1 2">
    <name type="scientific">Potamilus streckersoni</name>
    <dbReference type="NCBI Taxonomy" id="2493646"/>
    <lineage>
        <taxon>Eukaryota</taxon>
        <taxon>Metazoa</taxon>
        <taxon>Spiralia</taxon>
        <taxon>Lophotrochozoa</taxon>
        <taxon>Mollusca</taxon>
        <taxon>Bivalvia</taxon>
        <taxon>Autobranchia</taxon>
        <taxon>Heteroconchia</taxon>
        <taxon>Palaeoheterodonta</taxon>
        <taxon>Unionida</taxon>
        <taxon>Unionoidea</taxon>
        <taxon>Unionidae</taxon>
        <taxon>Ambleminae</taxon>
        <taxon>Lampsilini</taxon>
        <taxon>Potamilus</taxon>
    </lineage>
</organism>
<reference evidence="1" key="2">
    <citation type="journal article" date="2021" name="Genome Biol. Evol.">
        <title>Developing a high-quality reference genome for a parasitic bivalve with doubly uniparental inheritance (Bivalvia: Unionida).</title>
        <authorList>
            <person name="Smith C.H."/>
        </authorList>
    </citation>
    <scope>NUCLEOTIDE SEQUENCE</scope>
    <source>
        <strain evidence="1">CHS0354</strain>
        <tissue evidence="1">Mantle</tissue>
    </source>
</reference>
<dbReference type="EMBL" id="JAEAOA010000819">
    <property type="protein sequence ID" value="KAK3582083.1"/>
    <property type="molecule type" value="Genomic_DNA"/>
</dbReference>
<proteinExistence type="predicted"/>
<evidence type="ECO:0000313" key="1">
    <source>
        <dbReference type="EMBL" id="KAK3582083.1"/>
    </source>
</evidence>
<dbReference type="Proteomes" id="UP001195483">
    <property type="component" value="Unassembled WGS sequence"/>
</dbReference>
<protein>
    <submittedName>
        <fullName evidence="1">Uncharacterized protein</fullName>
    </submittedName>
</protein>
<keyword evidence="2" id="KW-1185">Reference proteome</keyword>
<comment type="caution">
    <text evidence="1">The sequence shown here is derived from an EMBL/GenBank/DDBJ whole genome shotgun (WGS) entry which is preliminary data.</text>
</comment>
<gene>
    <name evidence="1" type="ORF">CHS0354_013466</name>
</gene>
<accession>A0AAE0RYW6</accession>
<evidence type="ECO:0000313" key="2">
    <source>
        <dbReference type="Proteomes" id="UP001195483"/>
    </source>
</evidence>